<name>A0ABZ2Z3I3_9BACT</name>
<evidence type="ECO:0000313" key="5">
    <source>
        <dbReference type="Proteomes" id="UP001449657"/>
    </source>
</evidence>
<dbReference type="RefSeq" id="WP_341839849.1">
    <property type="nucleotide sequence ID" value="NZ_CP149792.1"/>
</dbReference>
<evidence type="ECO:0000313" key="4">
    <source>
        <dbReference type="EMBL" id="WZN45094.1"/>
    </source>
</evidence>
<dbReference type="EMBL" id="CP150096">
    <property type="protein sequence ID" value="WZN45094.1"/>
    <property type="molecule type" value="Genomic_DNA"/>
</dbReference>
<protein>
    <submittedName>
        <fullName evidence="4">DUF1343 domain-containing protein</fullName>
    </submittedName>
</protein>
<evidence type="ECO:0000256" key="1">
    <source>
        <dbReference type="SAM" id="SignalP"/>
    </source>
</evidence>
<dbReference type="Gene3D" id="3.40.50.12170">
    <property type="entry name" value="Uncharacterised protein PF07075, DUF1343"/>
    <property type="match status" value="1"/>
</dbReference>
<dbReference type="Pfam" id="PF07075">
    <property type="entry name" value="NamZ_N"/>
    <property type="match status" value="1"/>
</dbReference>
<organism evidence="4 5">
    <name type="scientific">Chitinophaga caseinilytica</name>
    <dbReference type="NCBI Taxonomy" id="2267521"/>
    <lineage>
        <taxon>Bacteria</taxon>
        <taxon>Pseudomonadati</taxon>
        <taxon>Bacteroidota</taxon>
        <taxon>Chitinophagia</taxon>
        <taxon>Chitinophagales</taxon>
        <taxon>Chitinophagaceae</taxon>
        <taxon>Chitinophaga</taxon>
    </lineage>
</organism>
<proteinExistence type="predicted"/>
<feature type="domain" description="Peptidoglycan beta-N-acetylmuramidase NamZ N-terminal" evidence="2">
    <location>
        <begin position="41"/>
        <end position="238"/>
    </location>
</feature>
<dbReference type="PIRSF" id="PIRSF016719">
    <property type="entry name" value="UCP016719"/>
    <property type="match status" value="1"/>
</dbReference>
<sequence length="393" mass="44097">MKYLLVLIAVAGLSAAKAQQPIRTGADQVEVYLPLLKGKKVGMMINPTSIIGDQPIVDSLLKRGVKIKTIFGPEHGFRNNASNGAVVKDEIDPQTGIPVISLYGNRRKPSPAQMAAIDVMVFDLQDVGCRFYTLINTLREIMEACADAKKTLIILDRPNPNGFVDGPVLDMTLESGIGRYPVPMTHGMTIGEFAQMINGQGWMRNKKKCNLKIIQLKNYRHDMDYVLPVAPSPNLNTQQSIILYPSLCMFEGTILSQGRGTDMPFTVLGAPALKGKYDFSFKPVSMPGKSETPLHQNETCYGLDLRTFDISPWRKKGQLNIGWMIELYKAYPDKSKFFDRSYSRQINSIDGLVGTREFRKQIEAGMSEAEIRKSWEPGLSQYKQMRKKYLLYP</sequence>
<dbReference type="InterPro" id="IPR048503">
    <property type="entry name" value="NamZ_C"/>
</dbReference>
<dbReference type="PANTHER" id="PTHR42915:SF1">
    <property type="entry name" value="PEPTIDOGLYCAN BETA-N-ACETYLMURAMIDASE NAMZ"/>
    <property type="match status" value="1"/>
</dbReference>
<feature type="signal peptide" evidence="1">
    <location>
        <begin position="1"/>
        <end position="18"/>
    </location>
</feature>
<dbReference type="Proteomes" id="UP001449657">
    <property type="component" value="Chromosome"/>
</dbReference>
<dbReference type="InterPro" id="IPR048502">
    <property type="entry name" value="NamZ_N"/>
</dbReference>
<feature type="chain" id="PRO_5047353741" evidence="1">
    <location>
        <begin position="19"/>
        <end position="393"/>
    </location>
</feature>
<gene>
    <name evidence="4" type="ORF">WJU22_19540</name>
</gene>
<dbReference type="PANTHER" id="PTHR42915">
    <property type="entry name" value="HYPOTHETICAL 460 KDA PROTEIN IN FEUA-SIGW INTERGENIC REGION [PRECURSOR]"/>
    <property type="match status" value="1"/>
</dbReference>
<dbReference type="Pfam" id="PF20732">
    <property type="entry name" value="NamZ_C"/>
    <property type="match status" value="1"/>
</dbReference>
<accession>A0ABZ2Z3I3</accession>
<keyword evidence="1" id="KW-0732">Signal</keyword>
<keyword evidence="5" id="KW-1185">Reference proteome</keyword>
<evidence type="ECO:0000259" key="3">
    <source>
        <dbReference type="Pfam" id="PF20732"/>
    </source>
</evidence>
<feature type="domain" description="Peptidoglycan beta-N-acetylmuramidase NamZ C-terminal" evidence="3">
    <location>
        <begin position="242"/>
        <end position="392"/>
    </location>
</feature>
<dbReference type="InterPro" id="IPR008302">
    <property type="entry name" value="NamZ"/>
</dbReference>
<evidence type="ECO:0000259" key="2">
    <source>
        <dbReference type="Pfam" id="PF07075"/>
    </source>
</evidence>
<dbReference type="Gene3D" id="3.90.1150.140">
    <property type="match status" value="1"/>
</dbReference>
<reference evidence="4 5" key="1">
    <citation type="submission" date="2024-03" db="EMBL/GenBank/DDBJ databases">
        <title>Chitinophaga caseinilytica sp. nov., a casein hydrolysing bacterium isolated from forest soil.</title>
        <authorList>
            <person name="Lee D.S."/>
            <person name="Han D.M."/>
            <person name="Baek J.H."/>
            <person name="Choi D.G."/>
            <person name="Jeon J.H."/>
            <person name="Jeon C.O."/>
        </authorList>
    </citation>
    <scope>NUCLEOTIDE SEQUENCE [LARGE SCALE GENOMIC DNA]</scope>
    <source>
        <strain evidence="4 5">KACC 19118</strain>
    </source>
</reference>